<accession>A0A916Z4F6</accession>
<reference evidence="1" key="1">
    <citation type="journal article" date="2014" name="Int. J. Syst. Evol. Microbiol.">
        <title>Complete genome sequence of Corynebacterium casei LMG S-19264T (=DSM 44701T), isolated from a smear-ripened cheese.</title>
        <authorList>
            <consortium name="US DOE Joint Genome Institute (JGI-PGF)"/>
            <person name="Walter F."/>
            <person name="Albersmeier A."/>
            <person name="Kalinowski J."/>
            <person name="Ruckert C."/>
        </authorList>
    </citation>
    <scope>NUCLEOTIDE SEQUENCE</scope>
    <source>
        <strain evidence="1">CGMCC 1.15360</strain>
    </source>
</reference>
<dbReference type="RefSeq" id="WP_066777328.1">
    <property type="nucleotide sequence ID" value="NZ_BMIP01000005.1"/>
</dbReference>
<dbReference type="AlphaFoldDB" id="A0A916Z4F6"/>
<keyword evidence="2" id="KW-1185">Reference proteome</keyword>
<name>A0A916Z4F6_9SPHN</name>
<reference evidence="1" key="2">
    <citation type="submission" date="2020-09" db="EMBL/GenBank/DDBJ databases">
        <authorList>
            <person name="Sun Q."/>
            <person name="Zhou Y."/>
        </authorList>
    </citation>
    <scope>NUCLEOTIDE SEQUENCE</scope>
    <source>
        <strain evidence="1">CGMCC 1.15360</strain>
    </source>
</reference>
<organism evidence="1 2">
    <name type="scientific">Croceicoccus mobilis</name>
    <dbReference type="NCBI Taxonomy" id="1703339"/>
    <lineage>
        <taxon>Bacteria</taxon>
        <taxon>Pseudomonadati</taxon>
        <taxon>Pseudomonadota</taxon>
        <taxon>Alphaproteobacteria</taxon>
        <taxon>Sphingomonadales</taxon>
        <taxon>Erythrobacteraceae</taxon>
        <taxon>Croceicoccus</taxon>
    </lineage>
</organism>
<evidence type="ECO:0000313" key="1">
    <source>
        <dbReference type="EMBL" id="GGD73212.1"/>
    </source>
</evidence>
<dbReference type="OrthoDB" id="7433294at2"/>
<proteinExistence type="predicted"/>
<dbReference type="Proteomes" id="UP000612349">
    <property type="component" value="Unassembled WGS sequence"/>
</dbReference>
<dbReference type="EMBL" id="BMIP01000005">
    <property type="protein sequence ID" value="GGD73212.1"/>
    <property type="molecule type" value="Genomic_DNA"/>
</dbReference>
<protein>
    <submittedName>
        <fullName evidence="1">Uncharacterized protein</fullName>
    </submittedName>
</protein>
<evidence type="ECO:0000313" key="2">
    <source>
        <dbReference type="Proteomes" id="UP000612349"/>
    </source>
</evidence>
<gene>
    <name evidence="1" type="ORF">GCM10010990_23530</name>
</gene>
<comment type="caution">
    <text evidence="1">The sequence shown here is derived from an EMBL/GenBank/DDBJ whole genome shotgun (WGS) entry which is preliminary data.</text>
</comment>
<sequence length="70" mass="7736">MQSFRLKLTDDGIGLEKFIDFDGRDAGAALEVLDNEAAGRRAELWSGEQFVCALTRDSDGGGFWQVNPRD</sequence>